<dbReference type="OrthoDB" id="406505at2759"/>
<dbReference type="VEuPathDB" id="FungiDB:PSTT_08298"/>
<dbReference type="EMBL" id="PKSM01000023">
    <property type="protein sequence ID" value="POW21253.1"/>
    <property type="molecule type" value="Genomic_DNA"/>
</dbReference>
<name>A0A2S4WHL2_9BASI</name>
<proteinExistence type="predicted"/>
<gene>
    <name evidence="1" type="ORF">PSHT_02627</name>
</gene>
<protein>
    <submittedName>
        <fullName evidence="1">Uncharacterized protein</fullName>
    </submittedName>
</protein>
<evidence type="ECO:0000313" key="1">
    <source>
        <dbReference type="EMBL" id="POW21253.1"/>
    </source>
</evidence>
<evidence type="ECO:0000313" key="2">
    <source>
        <dbReference type="Proteomes" id="UP000238274"/>
    </source>
</evidence>
<dbReference type="InterPro" id="IPR036749">
    <property type="entry name" value="Expansin_CBD_sf"/>
</dbReference>
<reference evidence="2" key="3">
    <citation type="journal article" date="2018" name="Mol. Plant Microbe Interact.">
        <title>Genome sequence resources for the wheat stripe rust pathogen (Puccinia striiformis f. sp. tritici) and the barley stripe rust pathogen (Puccinia striiformis f. sp. hordei).</title>
        <authorList>
            <person name="Xia C."/>
            <person name="Wang M."/>
            <person name="Yin C."/>
            <person name="Cornejo O.E."/>
            <person name="Hulbert S.H."/>
            <person name="Chen X."/>
        </authorList>
    </citation>
    <scope>NUCLEOTIDE SEQUENCE [LARGE SCALE GENOMIC DNA]</scope>
    <source>
        <strain evidence="2">93TX-2</strain>
    </source>
</reference>
<dbReference type="AlphaFoldDB" id="A0A2S4WHL2"/>
<keyword evidence="2" id="KW-1185">Reference proteome</keyword>
<dbReference type="Gene3D" id="2.60.40.760">
    <property type="entry name" value="Expansin, cellulose-binding-like domain"/>
    <property type="match status" value="1"/>
</dbReference>
<sequence length="201" mass="22536">MMCFVQIHILVKFSKDKPLPMYKSDCDQHPNVGLFLNVWCLHCNHQSVWYLYDGRHGPITCKLGQLILIWLRSRSLLSGTTNLIQEFPSPGKSSSSAQFKNFVICCRKMVPCNFTTPIQFTNQKGAHPLWTSVQVADSNIPIRSLEACPTNKKSCDGTKCKPIRPSADLRVTCLNGKKIVTNNVNLVYSEGQKPTMSTGNC</sequence>
<organism evidence="1 2">
    <name type="scientific">Puccinia striiformis</name>
    <dbReference type="NCBI Taxonomy" id="27350"/>
    <lineage>
        <taxon>Eukaryota</taxon>
        <taxon>Fungi</taxon>
        <taxon>Dikarya</taxon>
        <taxon>Basidiomycota</taxon>
        <taxon>Pucciniomycotina</taxon>
        <taxon>Pucciniomycetes</taxon>
        <taxon>Pucciniales</taxon>
        <taxon>Pucciniaceae</taxon>
        <taxon>Puccinia</taxon>
    </lineage>
</organism>
<comment type="caution">
    <text evidence="1">The sequence shown here is derived from an EMBL/GenBank/DDBJ whole genome shotgun (WGS) entry which is preliminary data.</text>
</comment>
<dbReference type="Proteomes" id="UP000238274">
    <property type="component" value="Unassembled WGS sequence"/>
</dbReference>
<dbReference type="VEuPathDB" id="FungiDB:PSHT_02627"/>
<reference evidence="2" key="2">
    <citation type="journal article" date="2018" name="BMC Genomics">
        <title>Genomic insights into host adaptation between the wheat stripe rust pathogen (Puccinia striiformis f. sp. tritici) and the barley stripe rust pathogen (Puccinia striiformis f. sp. hordei).</title>
        <authorList>
            <person name="Xia C."/>
            <person name="Wang M."/>
            <person name="Yin C."/>
            <person name="Cornejo O.E."/>
            <person name="Hulbert S.H."/>
            <person name="Chen X."/>
        </authorList>
    </citation>
    <scope>NUCLEOTIDE SEQUENCE [LARGE SCALE GENOMIC DNA]</scope>
    <source>
        <strain evidence="2">93TX-2</strain>
    </source>
</reference>
<reference evidence="1 2" key="1">
    <citation type="submission" date="2017-12" db="EMBL/GenBank/DDBJ databases">
        <title>Gene loss provides genomic basis for host adaptation in cereal stripe rust fungi.</title>
        <authorList>
            <person name="Xia C."/>
        </authorList>
    </citation>
    <scope>NUCLEOTIDE SEQUENCE [LARGE SCALE GENOMIC DNA]</scope>
    <source>
        <strain evidence="1 2">93TX-2</strain>
    </source>
</reference>
<accession>A0A2S4WHL2</accession>